<evidence type="ECO:0000313" key="2">
    <source>
        <dbReference type="EMBL" id="SFU35440.1"/>
    </source>
</evidence>
<accession>A0A1I7FGX1</accession>
<sequence length="100" mass="10958">MKDSKPAYCRHDLSDETWALLEPHLPERKGAWGGIAGDNRRFIDAVFWILRDRSAVAGSSAGVRRVEQHASPFHTLAGQGCLGEVTGDSDRRAGLRVADD</sequence>
<reference evidence="2 3" key="1">
    <citation type="submission" date="2016-10" db="EMBL/GenBank/DDBJ databases">
        <authorList>
            <person name="de Groot N.N."/>
        </authorList>
    </citation>
    <scope>NUCLEOTIDE SEQUENCE [LARGE SCALE GENOMIC DNA]</scope>
    <source>
        <strain evidence="2 3">Nl14</strain>
    </source>
</reference>
<dbReference type="EMBL" id="FPBZ01000001">
    <property type="protein sequence ID" value="SFU35440.1"/>
    <property type="molecule type" value="Genomic_DNA"/>
</dbReference>
<protein>
    <submittedName>
        <fullName evidence="2">Putative transposase of IS4/5 family</fullName>
    </submittedName>
</protein>
<proteinExistence type="predicted"/>
<gene>
    <name evidence="2" type="ORF">SAMN05216417_101474</name>
</gene>
<dbReference type="Pfam" id="PF13340">
    <property type="entry name" value="DUF4096"/>
    <property type="match status" value="1"/>
</dbReference>
<name>A0A1I7FGX1_9PROT</name>
<dbReference type="Proteomes" id="UP000182649">
    <property type="component" value="Unassembled WGS sequence"/>
</dbReference>
<organism evidence="2 3">
    <name type="scientific">Nitrosospira multiformis</name>
    <dbReference type="NCBI Taxonomy" id="1231"/>
    <lineage>
        <taxon>Bacteria</taxon>
        <taxon>Pseudomonadati</taxon>
        <taxon>Pseudomonadota</taxon>
        <taxon>Betaproteobacteria</taxon>
        <taxon>Nitrosomonadales</taxon>
        <taxon>Nitrosomonadaceae</taxon>
        <taxon>Nitrosospira</taxon>
    </lineage>
</organism>
<feature type="domain" description="Insertion element IS402-like" evidence="1">
    <location>
        <begin position="13"/>
        <end position="52"/>
    </location>
</feature>
<evidence type="ECO:0000313" key="3">
    <source>
        <dbReference type="Proteomes" id="UP000182649"/>
    </source>
</evidence>
<evidence type="ECO:0000259" key="1">
    <source>
        <dbReference type="Pfam" id="PF13340"/>
    </source>
</evidence>
<dbReference type="AlphaFoldDB" id="A0A1I7FGX1"/>
<dbReference type="InterPro" id="IPR025161">
    <property type="entry name" value="IS402-like_dom"/>
</dbReference>